<dbReference type="Pfam" id="PF04030">
    <property type="entry name" value="ALO"/>
    <property type="match status" value="1"/>
</dbReference>
<dbReference type="Gene3D" id="1.10.45.10">
    <property type="entry name" value="Vanillyl-alcohol Oxidase, Chain A, domain 4"/>
    <property type="match status" value="1"/>
</dbReference>
<organism evidence="4 5">
    <name type="scientific">Pseudobacteriovorax antillogorgiicola</name>
    <dbReference type="NCBI Taxonomy" id="1513793"/>
    <lineage>
        <taxon>Bacteria</taxon>
        <taxon>Pseudomonadati</taxon>
        <taxon>Bdellovibrionota</taxon>
        <taxon>Oligoflexia</taxon>
        <taxon>Oligoflexales</taxon>
        <taxon>Pseudobacteriovoracaceae</taxon>
        <taxon>Pseudobacteriovorax</taxon>
    </lineage>
</organism>
<feature type="signal peptide" evidence="2">
    <location>
        <begin position="1"/>
        <end position="21"/>
    </location>
</feature>
<proteinExistence type="predicted"/>
<dbReference type="PIRSF" id="PIRSF000136">
    <property type="entry name" value="LGO_GLO"/>
    <property type="match status" value="1"/>
</dbReference>
<feature type="domain" description="FAD-binding PCMH-type" evidence="3">
    <location>
        <begin position="39"/>
        <end position="216"/>
    </location>
</feature>
<dbReference type="Proteomes" id="UP000192907">
    <property type="component" value="Unassembled WGS sequence"/>
</dbReference>
<keyword evidence="1" id="KW-0560">Oxidoreductase</keyword>
<dbReference type="OrthoDB" id="9800184at2"/>
<dbReference type="Pfam" id="PF01565">
    <property type="entry name" value="FAD_binding_4"/>
    <property type="match status" value="1"/>
</dbReference>
<dbReference type="InterPro" id="IPR036318">
    <property type="entry name" value="FAD-bd_PCMH-like_sf"/>
</dbReference>
<dbReference type="InterPro" id="IPR016171">
    <property type="entry name" value="Vanillyl_alc_oxidase_C-sub2"/>
</dbReference>
<dbReference type="PANTHER" id="PTHR43762">
    <property type="entry name" value="L-GULONOLACTONE OXIDASE"/>
    <property type="match status" value="1"/>
</dbReference>
<evidence type="ECO:0000256" key="2">
    <source>
        <dbReference type="SAM" id="SignalP"/>
    </source>
</evidence>
<protein>
    <submittedName>
        <fullName evidence="4">FAD/FMN-containing dehydrogenase</fullName>
    </submittedName>
</protein>
<dbReference type="InterPro" id="IPR016166">
    <property type="entry name" value="FAD-bd_PCMH"/>
</dbReference>
<dbReference type="PROSITE" id="PS51387">
    <property type="entry name" value="FAD_PCMH"/>
    <property type="match status" value="1"/>
</dbReference>
<evidence type="ECO:0000313" key="4">
    <source>
        <dbReference type="EMBL" id="SMF82831.1"/>
    </source>
</evidence>
<accession>A0A1Y6CQN5</accession>
<reference evidence="5" key="1">
    <citation type="submission" date="2017-04" db="EMBL/GenBank/DDBJ databases">
        <authorList>
            <person name="Varghese N."/>
            <person name="Submissions S."/>
        </authorList>
    </citation>
    <scope>NUCLEOTIDE SEQUENCE [LARGE SCALE GENOMIC DNA]</scope>
    <source>
        <strain evidence="5">RKEM611</strain>
    </source>
</reference>
<dbReference type="EMBL" id="FWZT01000043">
    <property type="protein sequence ID" value="SMF82831.1"/>
    <property type="molecule type" value="Genomic_DNA"/>
</dbReference>
<dbReference type="Gene3D" id="3.30.465.10">
    <property type="match status" value="1"/>
</dbReference>
<dbReference type="STRING" id="1513793.SAMN06296036_14321"/>
<keyword evidence="2" id="KW-0732">Signal</keyword>
<dbReference type="GO" id="GO:0003885">
    <property type="term" value="F:D-arabinono-1,4-lactone oxidase activity"/>
    <property type="evidence" value="ECO:0007669"/>
    <property type="project" value="InterPro"/>
</dbReference>
<sequence>MNLLSKKIVLLAGLGVSSSFAAYSIFKDDASVSNYQNTYRCANVNVVEPKNYQDIQKIVGDAVANDLKVMANASNFKSQIDAACADEGGYQVVMDGLDQLVAIDRENMLMTVQAGMRFDVFNRIAGEQGLAVNMVTELGTFSIGGMLGSGTHGSTLMKKGSMLSDYVTEMKIVSSQLDEDGMAKIITLRGEQLDAARVNLGVLGIVVEATIQMEPLFKVRGIAKAYDNDSNLEEVILDLARNSYSTNIGWFPGLGKYTVTSYEVVDDEPVPTKNDAFNAQADNSWLKEALFSGVFKLLHEVPGTWLQCTVANQRYKSRAESYWAKKGTRKRVEGAIGMSYDMQYFACKGGYADCVWDFLPIQLQETAIALDDLPDWIRDVKNLLAANPRTCFPLNGIYFRFGKASDSYLGMASGRDTAYISIEYTLRQGGVAFPLEEGIDRRSLGKKVPKNYFVNLEIEQMTLRKYDGRPHWGKNSPAIFEDVANKYPRFSEFLDAKEELDPNSVFVNPFFRRATGEQSLDELLVPGCNVTGECYCQNDSHCEKGAKCVEAAFFNSQEARLSGSRPAMVCQK</sequence>
<name>A0A1Y6CQN5_9BACT</name>
<dbReference type="SUPFAM" id="SSF56176">
    <property type="entry name" value="FAD-binding/transporter-associated domain-like"/>
    <property type="match status" value="1"/>
</dbReference>
<feature type="chain" id="PRO_5010986773" evidence="2">
    <location>
        <begin position="22"/>
        <end position="572"/>
    </location>
</feature>
<dbReference type="Gene3D" id="3.30.70.2520">
    <property type="match status" value="1"/>
</dbReference>
<evidence type="ECO:0000313" key="5">
    <source>
        <dbReference type="Proteomes" id="UP000192907"/>
    </source>
</evidence>
<dbReference type="AlphaFoldDB" id="A0A1Y6CQN5"/>
<dbReference type="InterPro" id="IPR006094">
    <property type="entry name" value="Oxid_FAD_bind_N"/>
</dbReference>
<dbReference type="InterPro" id="IPR010031">
    <property type="entry name" value="FAD_lactone_oxidase-like"/>
</dbReference>
<keyword evidence="5" id="KW-1185">Reference proteome</keyword>
<dbReference type="InterPro" id="IPR007173">
    <property type="entry name" value="ALO_C"/>
</dbReference>
<evidence type="ECO:0000256" key="1">
    <source>
        <dbReference type="ARBA" id="ARBA00023002"/>
    </source>
</evidence>
<evidence type="ECO:0000259" key="3">
    <source>
        <dbReference type="PROSITE" id="PS51387"/>
    </source>
</evidence>
<dbReference type="InterPro" id="IPR016169">
    <property type="entry name" value="FAD-bd_PCMH_sub2"/>
</dbReference>
<dbReference type="GO" id="GO:0071949">
    <property type="term" value="F:FAD binding"/>
    <property type="evidence" value="ECO:0007669"/>
    <property type="project" value="InterPro"/>
</dbReference>
<gene>
    <name evidence="4" type="ORF">SAMN06296036_14321</name>
</gene>
<dbReference type="GO" id="GO:0016020">
    <property type="term" value="C:membrane"/>
    <property type="evidence" value="ECO:0007669"/>
    <property type="project" value="InterPro"/>
</dbReference>
<dbReference type="PANTHER" id="PTHR43762:SF1">
    <property type="entry name" value="D-ARABINONO-1,4-LACTONE OXIDASE"/>
    <property type="match status" value="1"/>
</dbReference>
<dbReference type="RefSeq" id="WP_132326189.1">
    <property type="nucleotide sequence ID" value="NZ_FWZT01000043.1"/>
</dbReference>